<keyword evidence="4" id="KW-1185">Reference proteome</keyword>
<dbReference type="AlphaFoldDB" id="A0AAV2GE12"/>
<evidence type="ECO:0000313" key="4">
    <source>
        <dbReference type="Proteomes" id="UP001497516"/>
    </source>
</evidence>
<sequence length="678" mass="79401">MVLCDFKSDKHFVASSDKTTLQIYELTNPTIHPSSIRKVHWRQIASITERNDDDAGDDDGDDDDDEVGEESYDGLLFFDGHGKIEGREALTKLAQYLTRLRLMVSPEGYCFQDVTGLGEHNDFGIQYLRLNDLFNWPRHGVDAARSSVWHRSELRYIMPKHEKSPKQTTGVGVSKEKYEELKTMLRVKHEELAKVREEMDEELQKLRDEQAEELQKLKEEIEEASEMKYEGIKKAMKDKDEEFRKLLKKKDGELQMLKKGKNEGAMLQKLRKEKDEEFRKFKEEMDEEIEKLKREKDEEMEDLQKKEQEALQKLNEKDEELRKLTRAKDEELRKLLKKKDGEIQMLRKGKNDGALLQALRKEKDEELHKLKQKMEDEIEKLRNEKEEEAERIILEKEEETSEKLKEKDEQLQEQKKENGELQKLLQKKDGGLKDERVILQKLRKEKDEQLRKFNEEMKKLRHEKDEEVERLEREKEEKEYELVVLRQQGRSDQDGGESTTTESLKKELEKCRKNSWGSPPIAKILLHLPKEKLLEIHLSRRRPVPPHRFRRKTNSSAAAAQHYTPDIAEGSHHVLFDSLLLIDEDVTAGPTPSPVTVATRDGQFDVNNWWFAKTTAPEGGTTMVAYYDGDFNRVSVSRMVAKDPIPLPYSKDANFCPNRSFTVVSLVVGLRLGFFYRS</sequence>
<evidence type="ECO:0000256" key="1">
    <source>
        <dbReference type="SAM" id="Coils"/>
    </source>
</evidence>
<organism evidence="3 4">
    <name type="scientific">Linum trigynum</name>
    <dbReference type="NCBI Taxonomy" id="586398"/>
    <lineage>
        <taxon>Eukaryota</taxon>
        <taxon>Viridiplantae</taxon>
        <taxon>Streptophyta</taxon>
        <taxon>Embryophyta</taxon>
        <taxon>Tracheophyta</taxon>
        <taxon>Spermatophyta</taxon>
        <taxon>Magnoliopsida</taxon>
        <taxon>eudicotyledons</taxon>
        <taxon>Gunneridae</taxon>
        <taxon>Pentapetalae</taxon>
        <taxon>rosids</taxon>
        <taxon>fabids</taxon>
        <taxon>Malpighiales</taxon>
        <taxon>Linaceae</taxon>
        <taxon>Linum</taxon>
    </lineage>
</organism>
<dbReference type="Proteomes" id="UP001497516">
    <property type="component" value="Chromosome 8"/>
</dbReference>
<gene>
    <name evidence="3" type="ORF">LTRI10_LOCUS48507</name>
</gene>
<evidence type="ECO:0000313" key="3">
    <source>
        <dbReference type="EMBL" id="CAL1408956.1"/>
    </source>
</evidence>
<evidence type="ECO:0000256" key="2">
    <source>
        <dbReference type="SAM" id="MobiDB-lite"/>
    </source>
</evidence>
<accession>A0AAV2GE12</accession>
<keyword evidence="1" id="KW-0175">Coiled coil</keyword>
<feature type="region of interest" description="Disordered" evidence="2">
    <location>
        <begin position="392"/>
        <end position="427"/>
    </location>
</feature>
<proteinExistence type="predicted"/>
<feature type="coiled-coil region" evidence="1">
    <location>
        <begin position="178"/>
        <end position="227"/>
    </location>
</feature>
<reference evidence="3 4" key="1">
    <citation type="submission" date="2024-04" db="EMBL/GenBank/DDBJ databases">
        <authorList>
            <person name="Fracassetti M."/>
        </authorList>
    </citation>
    <scope>NUCLEOTIDE SEQUENCE [LARGE SCALE GENOMIC DNA]</scope>
</reference>
<protein>
    <submittedName>
        <fullName evidence="3">Uncharacterized protein</fullName>
    </submittedName>
</protein>
<name>A0AAV2GE12_9ROSI</name>
<feature type="region of interest" description="Disordered" evidence="2">
    <location>
        <begin position="486"/>
        <end position="506"/>
    </location>
</feature>
<dbReference type="EMBL" id="OZ034821">
    <property type="protein sequence ID" value="CAL1408956.1"/>
    <property type="molecule type" value="Genomic_DNA"/>
</dbReference>